<dbReference type="InterPro" id="IPR039131">
    <property type="entry name" value="NDUFAF1"/>
</dbReference>
<feature type="domain" description="NADH:ubiquinone oxidoreductase intermediate-associated protein 30" evidence="2">
    <location>
        <begin position="22"/>
        <end position="161"/>
    </location>
</feature>
<evidence type="ECO:0000313" key="3">
    <source>
        <dbReference type="EMBL" id="SFS15694.1"/>
    </source>
</evidence>
<dbReference type="PANTHER" id="PTHR13194">
    <property type="entry name" value="COMPLEX I INTERMEDIATE-ASSOCIATED PROTEIN 30"/>
    <property type="match status" value="1"/>
</dbReference>
<gene>
    <name evidence="3" type="ORF">SAMN05444714_1893</name>
</gene>
<organism evidence="3 4">
    <name type="scientific">Yoonia litorea</name>
    <dbReference type="NCBI Taxonomy" id="1123755"/>
    <lineage>
        <taxon>Bacteria</taxon>
        <taxon>Pseudomonadati</taxon>
        <taxon>Pseudomonadota</taxon>
        <taxon>Alphaproteobacteria</taxon>
        <taxon>Rhodobacterales</taxon>
        <taxon>Paracoccaceae</taxon>
        <taxon>Yoonia</taxon>
    </lineage>
</organism>
<dbReference type="GO" id="GO:0010257">
    <property type="term" value="P:NADH dehydrogenase complex assembly"/>
    <property type="evidence" value="ECO:0007669"/>
    <property type="project" value="TreeGrafter"/>
</dbReference>
<dbReference type="PANTHER" id="PTHR13194:SF19">
    <property type="entry name" value="NAD(P)-BINDING ROSSMANN-FOLD SUPERFAMILY PROTEIN"/>
    <property type="match status" value="1"/>
</dbReference>
<dbReference type="Proteomes" id="UP000198926">
    <property type="component" value="Unassembled WGS sequence"/>
</dbReference>
<evidence type="ECO:0000256" key="1">
    <source>
        <dbReference type="ARBA" id="ARBA00007884"/>
    </source>
</evidence>
<evidence type="ECO:0000259" key="2">
    <source>
        <dbReference type="Pfam" id="PF08547"/>
    </source>
</evidence>
<sequence>MILTLLFLATTAGADPMLIEDFGQDATERWGYTSDRVMGGVSDGQAGLGRDGDLEFAQLRGQVSTANNGGFIQIRTNLSSPLPEAATGLALRVRGNGARYYVHLRPDTARRPWQFYQAAFDTTEAWAEVRIPWAAFRPQGGLQAQFRPSDIRSLGIVAYGADYEAALDVDWISTTD</sequence>
<protein>
    <submittedName>
        <fullName evidence="3">Complex I intermediate-associated protein 30 (CIA30)</fullName>
    </submittedName>
</protein>
<dbReference type="Pfam" id="PF08547">
    <property type="entry name" value="CIA30"/>
    <property type="match status" value="1"/>
</dbReference>
<keyword evidence="4" id="KW-1185">Reference proteome</keyword>
<accession>A0A1I6MJ22</accession>
<dbReference type="GO" id="GO:0051082">
    <property type="term" value="F:unfolded protein binding"/>
    <property type="evidence" value="ECO:0007669"/>
    <property type="project" value="TreeGrafter"/>
</dbReference>
<proteinExistence type="inferred from homology"/>
<name>A0A1I6MJ22_9RHOB</name>
<evidence type="ECO:0000313" key="4">
    <source>
        <dbReference type="Proteomes" id="UP000198926"/>
    </source>
</evidence>
<dbReference type="AlphaFoldDB" id="A0A1I6MJ22"/>
<dbReference type="RefSeq" id="WP_165606564.1">
    <property type="nucleotide sequence ID" value="NZ_FOZM01000001.1"/>
</dbReference>
<dbReference type="EMBL" id="FOZM01000001">
    <property type="protein sequence ID" value="SFS15694.1"/>
    <property type="molecule type" value="Genomic_DNA"/>
</dbReference>
<dbReference type="SUPFAM" id="SSF49785">
    <property type="entry name" value="Galactose-binding domain-like"/>
    <property type="match status" value="1"/>
</dbReference>
<reference evidence="3 4" key="1">
    <citation type="submission" date="2016-10" db="EMBL/GenBank/DDBJ databases">
        <authorList>
            <person name="de Groot N.N."/>
        </authorList>
    </citation>
    <scope>NUCLEOTIDE SEQUENCE [LARGE SCALE GENOMIC DNA]</scope>
    <source>
        <strain evidence="3 4">DSM 29433</strain>
    </source>
</reference>
<dbReference type="InterPro" id="IPR008979">
    <property type="entry name" value="Galactose-bd-like_sf"/>
</dbReference>
<dbReference type="InterPro" id="IPR013857">
    <property type="entry name" value="NADH-UbQ_OxRdtase-assoc_prot30"/>
</dbReference>
<comment type="similarity">
    <text evidence="1">Belongs to the CIA30 family.</text>
</comment>
<dbReference type="STRING" id="1123755.SAMN05444714_1893"/>